<reference evidence="5" key="1">
    <citation type="submission" date="2022-08" db="EMBL/GenBank/DDBJ databases">
        <authorList>
            <person name="Tistechok S."/>
            <person name="Samborskyy M."/>
            <person name="Roman I."/>
        </authorList>
    </citation>
    <scope>NUCLEOTIDE SEQUENCE</scope>
    <source>
        <strain evidence="5">DSM 103496</strain>
    </source>
</reference>
<dbReference type="Proteomes" id="UP001141259">
    <property type="component" value="Unassembled WGS sequence"/>
</dbReference>
<proteinExistence type="predicted"/>
<dbReference type="InterPro" id="IPR036390">
    <property type="entry name" value="WH_DNA-bd_sf"/>
</dbReference>
<dbReference type="RefSeq" id="WP_259628312.1">
    <property type="nucleotide sequence ID" value="NZ_JANYMP010000026.1"/>
</dbReference>
<evidence type="ECO:0000313" key="6">
    <source>
        <dbReference type="Proteomes" id="UP001141259"/>
    </source>
</evidence>
<keyword evidence="3" id="KW-0804">Transcription</keyword>
<evidence type="ECO:0000256" key="2">
    <source>
        <dbReference type="ARBA" id="ARBA00023125"/>
    </source>
</evidence>
<dbReference type="Gene3D" id="1.10.10.10">
    <property type="entry name" value="Winged helix-like DNA-binding domain superfamily/Winged helix DNA-binding domain"/>
    <property type="match status" value="1"/>
</dbReference>
<dbReference type="SMART" id="SM00418">
    <property type="entry name" value="HTH_ARSR"/>
    <property type="match status" value="1"/>
</dbReference>
<evidence type="ECO:0000259" key="4">
    <source>
        <dbReference type="PROSITE" id="PS50987"/>
    </source>
</evidence>
<dbReference type="GO" id="GO:0003677">
    <property type="term" value="F:DNA binding"/>
    <property type="evidence" value="ECO:0007669"/>
    <property type="project" value="UniProtKB-KW"/>
</dbReference>
<evidence type="ECO:0000256" key="1">
    <source>
        <dbReference type="ARBA" id="ARBA00023015"/>
    </source>
</evidence>
<comment type="caution">
    <text evidence="5">The sequence shown here is derived from an EMBL/GenBank/DDBJ whole genome shotgun (WGS) entry which is preliminary data.</text>
</comment>
<dbReference type="CDD" id="cd00090">
    <property type="entry name" value="HTH_ARSR"/>
    <property type="match status" value="1"/>
</dbReference>
<dbReference type="PANTHER" id="PTHR43132">
    <property type="entry name" value="ARSENICAL RESISTANCE OPERON REPRESSOR ARSR-RELATED"/>
    <property type="match status" value="1"/>
</dbReference>
<keyword evidence="2" id="KW-0238">DNA-binding</keyword>
<dbReference type="InterPro" id="IPR011991">
    <property type="entry name" value="ArsR-like_HTH"/>
</dbReference>
<name>A0A9X3AKG3_9PSEU</name>
<dbReference type="PANTHER" id="PTHR43132:SF2">
    <property type="entry name" value="ARSENICAL RESISTANCE OPERON REPRESSOR ARSR-RELATED"/>
    <property type="match status" value="1"/>
</dbReference>
<dbReference type="SUPFAM" id="SSF46785">
    <property type="entry name" value="Winged helix' DNA-binding domain"/>
    <property type="match status" value="1"/>
</dbReference>
<keyword evidence="1" id="KW-0805">Transcription regulation</keyword>
<dbReference type="AlphaFoldDB" id="A0A9X3AKG3"/>
<protein>
    <submittedName>
        <fullName evidence="5">Metalloregulator ArsR/SmtB family transcription factor</fullName>
    </submittedName>
</protein>
<evidence type="ECO:0000313" key="5">
    <source>
        <dbReference type="EMBL" id="MCS7482850.1"/>
    </source>
</evidence>
<dbReference type="Pfam" id="PF12840">
    <property type="entry name" value="HTH_20"/>
    <property type="match status" value="1"/>
</dbReference>
<dbReference type="PRINTS" id="PR00778">
    <property type="entry name" value="HTHARSR"/>
</dbReference>
<sequence>MTSDAGVELGETTRRFLKALASESRQQVMLQFGGGAELTVGEVAERLSIAQSTASEQLSLLRQGGLLASRREGKTVYYRADPAGITAALAELQDHLTTCCPPSMTENHLSENTSALQ</sequence>
<evidence type="ECO:0000256" key="3">
    <source>
        <dbReference type="ARBA" id="ARBA00023163"/>
    </source>
</evidence>
<accession>A0A9X3AKG3</accession>
<gene>
    <name evidence="5" type="ORF">NZH93_38895</name>
</gene>
<dbReference type="EMBL" id="JANYMP010000026">
    <property type="protein sequence ID" value="MCS7482850.1"/>
    <property type="molecule type" value="Genomic_DNA"/>
</dbReference>
<dbReference type="NCBIfam" id="NF033788">
    <property type="entry name" value="HTH_metalloreg"/>
    <property type="match status" value="1"/>
</dbReference>
<dbReference type="InterPro" id="IPR036388">
    <property type="entry name" value="WH-like_DNA-bd_sf"/>
</dbReference>
<dbReference type="PROSITE" id="PS50987">
    <property type="entry name" value="HTH_ARSR_2"/>
    <property type="match status" value="1"/>
</dbReference>
<organism evidence="5 6">
    <name type="scientific">Umezawaea endophytica</name>
    <dbReference type="NCBI Taxonomy" id="1654476"/>
    <lineage>
        <taxon>Bacteria</taxon>
        <taxon>Bacillati</taxon>
        <taxon>Actinomycetota</taxon>
        <taxon>Actinomycetes</taxon>
        <taxon>Pseudonocardiales</taxon>
        <taxon>Pseudonocardiaceae</taxon>
        <taxon>Umezawaea</taxon>
    </lineage>
</organism>
<keyword evidence="6" id="KW-1185">Reference proteome</keyword>
<dbReference type="InterPro" id="IPR001845">
    <property type="entry name" value="HTH_ArsR_DNA-bd_dom"/>
</dbReference>
<dbReference type="GO" id="GO:0003700">
    <property type="term" value="F:DNA-binding transcription factor activity"/>
    <property type="evidence" value="ECO:0007669"/>
    <property type="project" value="InterPro"/>
</dbReference>
<feature type="domain" description="HTH arsR-type" evidence="4">
    <location>
        <begin position="5"/>
        <end position="100"/>
    </location>
</feature>
<dbReference type="InterPro" id="IPR051011">
    <property type="entry name" value="Metal_resp_trans_reg"/>
</dbReference>